<name>A0A6H0XRL4_9PEZI</name>
<dbReference type="OrthoDB" id="6361347at2759"/>
<dbReference type="PANTHER" id="PTHR37539:SF1">
    <property type="entry name" value="ER-BOUND OXYGENASE MPAB_MPAB'_RUBBER OXYGENASE CATALYTIC DOMAIN-CONTAINING PROTEIN"/>
    <property type="match status" value="1"/>
</dbReference>
<protein>
    <recommendedName>
        <fullName evidence="3">ER-bound oxygenase mpaB/mpaB'/Rubber oxygenase catalytic domain-containing protein</fullName>
    </recommendedName>
</protein>
<dbReference type="InterPro" id="IPR037473">
    <property type="entry name" value="Lcp-like"/>
</dbReference>
<evidence type="ECO:0000256" key="1">
    <source>
        <dbReference type="SAM" id="MobiDB-lite"/>
    </source>
</evidence>
<dbReference type="AlphaFoldDB" id="A0A6H0XRL4"/>
<dbReference type="Proteomes" id="UP000503462">
    <property type="component" value="Chromosome 2"/>
</dbReference>
<evidence type="ECO:0000259" key="3">
    <source>
        <dbReference type="Pfam" id="PF09995"/>
    </source>
</evidence>
<feature type="transmembrane region" description="Helical" evidence="2">
    <location>
        <begin position="364"/>
        <end position="387"/>
    </location>
</feature>
<feature type="transmembrane region" description="Helical" evidence="2">
    <location>
        <begin position="455"/>
        <end position="480"/>
    </location>
</feature>
<feature type="region of interest" description="Disordered" evidence="1">
    <location>
        <begin position="56"/>
        <end position="89"/>
    </location>
</feature>
<keyword evidence="2" id="KW-0472">Membrane</keyword>
<gene>
    <name evidence="4" type="ORF">AMS68_002627</name>
</gene>
<organism evidence="4 5">
    <name type="scientific">Peltaster fructicola</name>
    <dbReference type="NCBI Taxonomy" id="286661"/>
    <lineage>
        <taxon>Eukaryota</taxon>
        <taxon>Fungi</taxon>
        <taxon>Dikarya</taxon>
        <taxon>Ascomycota</taxon>
        <taxon>Pezizomycotina</taxon>
        <taxon>Dothideomycetes</taxon>
        <taxon>Dothideomycetes incertae sedis</taxon>
        <taxon>Peltaster</taxon>
    </lineage>
</organism>
<keyword evidence="5" id="KW-1185">Reference proteome</keyword>
<dbReference type="GO" id="GO:0016491">
    <property type="term" value="F:oxidoreductase activity"/>
    <property type="evidence" value="ECO:0007669"/>
    <property type="project" value="InterPro"/>
</dbReference>
<dbReference type="Pfam" id="PF09995">
    <property type="entry name" value="MPAB_Lcp_cat"/>
    <property type="match status" value="1"/>
</dbReference>
<feature type="compositionally biased region" description="Polar residues" evidence="1">
    <location>
        <begin position="56"/>
        <end position="75"/>
    </location>
</feature>
<keyword evidence="2" id="KW-0812">Transmembrane</keyword>
<dbReference type="PANTHER" id="PTHR37539">
    <property type="entry name" value="SECRETED PROTEIN-RELATED"/>
    <property type="match status" value="1"/>
</dbReference>
<keyword evidence="2" id="KW-1133">Transmembrane helix</keyword>
<sequence>MVITNPFYRRTENTRSNWGHTFELTPEHLSPELYEHLRHTYDVLGEQALDRVNEISPPTTNIIPRNNSQHSTDLPKTTDDSKTQEKKPAGRDVYQILKDNLEKDELLKKFWTEITTVPEWVDWEQIARGQDCFYRYGGANLTGLAYMSLLGGFGAAKIVETLARTGGFSTKIARNRIFETTQYILQCTQSIESLRPDGEAFKSTVRVRLLHASVRHRIMKLAQTRPEYYNVEEYGMPINDLDAIGTIASFSSTLIWLALPRQGIYMKKQEIADYVALWRYIAYMIGAPTEGYFDTVDNARRILDNIMLHEINPSPTSKILASNMIKALAGQAPSYASADFLIASARWMNGNELMDALGLPRPSIYYWALMAGQCAFFCFFSYAARLFPNWDKAKNERLKGVFYRIIVHSKDGLKGQESMFDFKYIPQYSTITEMAEAEEEYKTTGSVEWRNLRSFVILVGTVSAMTLLSAKAVSVAWSFLR</sequence>
<feature type="domain" description="ER-bound oxygenase mpaB/mpaB'/Rubber oxygenase catalytic" evidence="3">
    <location>
        <begin position="135"/>
        <end position="363"/>
    </location>
</feature>
<accession>A0A6H0XRL4</accession>
<evidence type="ECO:0000313" key="5">
    <source>
        <dbReference type="Proteomes" id="UP000503462"/>
    </source>
</evidence>
<evidence type="ECO:0000256" key="2">
    <source>
        <dbReference type="SAM" id="Phobius"/>
    </source>
</evidence>
<evidence type="ECO:0000313" key="4">
    <source>
        <dbReference type="EMBL" id="QIW97109.1"/>
    </source>
</evidence>
<proteinExistence type="predicted"/>
<feature type="compositionally biased region" description="Basic and acidic residues" evidence="1">
    <location>
        <begin position="76"/>
        <end position="89"/>
    </location>
</feature>
<dbReference type="EMBL" id="CP051140">
    <property type="protein sequence ID" value="QIW97109.1"/>
    <property type="molecule type" value="Genomic_DNA"/>
</dbReference>
<dbReference type="InterPro" id="IPR018713">
    <property type="entry name" value="MPAB/Lcp_cat_dom"/>
</dbReference>
<reference evidence="4 5" key="1">
    <citation type="journal article" date="2016" name="Sci. Rep.">
        <title>Peltaster fructicola genome reveals evolution from an invasive phytopathogen to an ectophytic parasite.</title>
        <authorList>
            <person name="Xu C."/>
            <person name="Chen H."/>
            <person name="Gleason M.L."/>
            <person name="Xu J.R."/>
            <person name="Liu H."/>
            <person name="Zhang R."/>
            <person name="Sun G."/>
        </authorList>
    </citation>
    <scope>NUCLEOTIDE SEQUENCE [LARGE SCALE GENOMIC DNA]</scope>
    <source>
        <strain evidence="4 5">LNHT1506</strain>
    </source>
</reference>